<dbReference type="GO" id="GO:0016020">
    <property type="term" value="C:membrane"/>
    <property type="evidence" value="ECO:0007669"/>
    <property type="project" value="UniProtKB-SubCell"/>
</dbReference>
<feature type="chain" id="PRO_5003840730" description="Mitochondrial carrier protein" evidence="4">
    <location>
        <begin position="20"/>
        <end position="380"/>
    </location>
</feature>
<evidence type="ECO:0000313" key="5">
    <source>
        <dbReference type="EMBL" id="EJK69176.1"/>
    </source>
</evidence>
<dbReference type="SUPFAM" id="SSF103506">
    <property type="entry name" value="Mitochondrial carrier"/>
    <property type="match status" value="1"/>
</dbReference>
<dbReference type="InterPro" id="IPR018108">
    <property type="entry name" value="MCP_transmembrane"/>
</dbReference>
<feature type="signal peptide" evidence="4">
    <location>
        <begin position="1"/>
        <end position="19"/>
    </location>
</feature>
<reference evidence="5 6" key="1">
    <citation type="journal article" date="2012" name="Genome Biol.">
        <title>Genome and low-iron response of an oceanic diatom adapted to chronic iron limitation.</title>
        <authorList>
            <person name="Lommer M."/>
            <person name="Specht M."/>
            <person name="Roy A.S."/>
            <person name="Kraemer L."/>
            <person name="Andreson R."/>
            <person name="Gutowska M.A."/>
            <person name="Wolf J."/>
            <person name="Bergner S.V."/>
            <person name="Schilhabel M.B."/>
            <person name="Klostermeier U.C."/>
            <person name="Beiko R.G."/>
            <person name="Rosenstiel P."/>
            <person name="Hippler M."/>
            <person name="Laroche J."/>
        </authorList>
    </citation>
    <scope>NUCLEOTIDE SEQUENCE [LARGE SCALE GENOMIC DNA]</scope>
    <source>
        <strain evidence="5 6">CCMP1005</strain>
    </source>
</reference>
<evidence type="ECO:0008006" key="7">
    <source>
        <dbReference type="Google" id="ProtNLM"/>
    </source>
</evidence>
<dbReference type="OrthoDB" id="409948at2759"/>
<accession>K0T7B3</accession>
<evidence type="ECO:0000256" key="3">
    <source>
        <dbReference type="ARBA" id="ARBA00023136"/>
    </source>
</evidence>
<sequence length="380" mass="40834">MDAILIMSLLMGSSGISWAFSPSRPPISTSPNLAPPFKANNAENLLIPRGCPRDETEDEQDVIDRRRFLSSSMIGASIVLADLANAESDEHSPEKNDSEFATSMVATVDTQTILQKATKKALNGGKAGALAAVVQVCTLMWLRTAMNFQYRYGGTLGSSLKELYRDGGVPRLYQGLPFALVQGPLTRFGDTACNIGVLALLEGIPQTADLPLPLKTAAGSLRYLDAHVEGAEGLERLKERVFDSGPGALYQGSLAQAAATAAGHYPWFLTYNFLSDQIPIINKDDDLLLFLVRSAVLGLAASCISDCVSNSLRVIKTTKQTAGLSDDGIEEITYREALTLILEQDGVTGLLGRGLQTRLLTNAIQGAAFSILWKYFQASL</sequence>
<dbReference type="OMA" id="RTSMNYQ"/>
<dbReference type="Gene3D" id="1.50.40.10">
    <property type="entry name" value="Mitochondrial carrier domain"/>
    <property type="match status" value="1"/>
</dbReference>
<evidence type="ECO:0000256" key="4">
    <source>
        <dbReference type="SAM" id="SignalP"/>
    </source>
</evidence>
<comment type="subcellular location">
    <subcellularLocation>
        <location evidence="1">Membrane</location>
        <topology evidence="1">Multi-pass membrane protein</topology>
    </subcellularLocation>
</comment>
<dbReference type="eggNOG" id="ENOG502QU7F">
    <property type="taxonomic scope" value="Eukaryota"/>
</dbReference>
<dbReference type="Pfam" id="PF00153">
    <property type="entry name" value="Mito_carr"/>
    <property type="match status" value="1"/>
</dbReference>
<name>K0T7B3_THAOC</name>
<organism evidence="5 6">
    <name type="scientific">Thalassiosira oceanica</name>
    <name type="common">Marine diatom</name>
    <dbReference type="NCBI Taxonomy" id="159749"/>
    <lineage>
        <taxon>Eukaryota</taxon>
        <taxon>Sar</taxon>
        <taxon>Stramenopiles</taxon>
        <taxon>Ochrophyta</taxon>
        <taxon>Bacillariophyta</taxon>
        <taxon>Coscinodiscophyceae</taxon>
        <taxon>Thalassiosirophycidae</taxon>
        <taxon>Thalassiosirales</taxon>
        <taxon>Thalassiosiraceae</taxon>
        <taxon>Thalassiosira</taxon>
    </lineage>
</organism>
<evidence type="ECO:0000256" key="2">
    <source>
        <dbReference type="ARBA" id="ARBA00022692"/>
    </source>
</evidence>
<dbReference type="InterPro" id="IPR023395">
    <property type="entry name" value="MCP_dom_sf"/>
</dbReference>
<keyword evidence="4" id="KW-0732">Signal</keyword>
<evidence type="ECO:0000256" key="1">
    <source>
        <dbReference type="ARBA" id="ARBA00004141"/>
    </source>
</evidence>
<dbReference type="PANTHER" id="PTHR47567:SF1">
    <property type="entry name" value="NAD-DEPENDENT EPIMERASE_DEHYDRATASE DOMAIN-CONTAINING PROTEIN"/>
    <property type="match status" value="1"/>
</dbReference>
<comment type="caution">
    <text evidence="5">The sequence shown here is derived from an EMBL/GenBank/DDBJ whole genome shotgun (WGS) entry which is preliminary data.</text>
</comment>
<proteinExistence type="predicted"/>
<dbReference type="AlphaFoldDB" id="K0T7B3"/>
<protein>
    <recommendedName>
        <fullName evidence="7">Mitochondrial carrier protein</fullName>
    </recommendedName>
</protein>
<keyword evidence="2" id="KW-0812">Transmembrane</keyword>
<dbReference type="EMBL" id="AGNL01010371">
    <property type="protein sequence ID" value="EJK69176.1"/>
    <property type="molecule type" value="Genomic_DNA"/>
</dbReference>
<dbReference type="Proteomes" id="UP000266841">
    <property type="component" value="Unassembled WGS sequence"/>
</dbReference>
<keyword evidence="3" id="KW-0472">Membrane</keyword>
<keyword evidence="6" id="KW-1185">Reference proteome</keyword>
<dbReference type="PANTHER" id="PTHR47567">
    <property type="entry name" value="MITOCHONDRIAL SUBSTRATE/SOLUTE CARRIER"/>
    <property type="match status" value="1"/>
</dbReference>
<evidence type="ECO:0000313" key="6">
    <source>
        <dbReference type="Proteomes" id="UP000266841"/>
    </source>
</evidence>
<gene>
    <name evidence="5" type="ORF">THAOC_09594</name>
</gene>